<name>A0A4Q0MA84_9SPHI</name>
<dbReference type="Pfam" id="PF07980">
    <property type="entry name" value="SusD_RagB"/>
    <property type="match status" value="1"/>
</dbReference>
<comment type="similarity">
    <text evidence="2">Belongs to the SusD family.</text>
</comment>
<dbReference type="Pfam" id="PF14322">
    <property type="entry name" value="SusD-like_3"/>
    <property type="match status" value="1"/>
</dbReference>
<keyword evidence="3 6" id="KW-0732">Signal</keyword>
<evidence type="ECO:0000256" key="5">
    <source>
        <dbReference type="ARBA" id="ARBA00023237"/>
    </source>
</evidence>
<dbReference type="Proteomes" id="UP000290848">
    <property type="component" value="Unassembled WGS sequence"/>
</dbReference>
<dbReference type="InterPro" id="IPR012944">
    <property type="entry name" value="SusD_RagB_dom"/>
</dbReference>
<dbReference type="AlphaFoldDB" id="A0A4Q0MA84"/>
<evidence type="ECO:0000256" key="2">
    <source>
        <dbReference type="ARBA" id="ARBA00006275"/>
    </source>
</evidence>
<evidence type="ECO:0000313" key="10">
    <source>
        <dbReference type="Proteomes" id="UP000290848"/>
    </source>
</evidence>
<evidence type="ECO:0000313" key="9">
    <source>
        <dbReference type="EMBL" id="RXF70158.1"/>
    </source>
</evidence>
<feature type="domain" description="SusD-like N-terminal" evidence="8">
    <location>
        <begin position="93"/>
        <end position="234"/>
    </location>
</feature>
<gene>
    <name evidence="9" type="ORF">EKH83_09780</name>
</gene>
<sequence>MIMKTYRICVLLLLCASLFSACKNYLDIVPDNVATIDNAFSNRKEAEKYLYTCYSYLPWHNTASGNVGFLGADELWTPGYDSFSTWEIGRGNQNVNEPYMNFWEGRNGGREFYKAIRDCNIFLENVSDVSKVNDLGIGTRKRWLSEVMFLKAYYHFYLFKMYGPIVIADKNVPVTASADAVKQKRAPVDEVVSYIAGLLDSAAAGLPEVVTDRTTELGRVTKPAALTLKAKVLLTAASPLFNGNPDYVNFKDKDGVQLFYPQYSEEKWQSAVQACKEAIDLCTRAGIRLYEFSTFFKLSDTTKQQMTIRNSIGEKWNQELIWGLSARAANEIQVDCMARIDPANLANMWSARERITPTLQAAGFFYTDKGVPINEDRTWKYATRYSLRTAVSADRFNIIDGYETAEFNFNREPRYYADIAFDGAVWYMENSRSSTDVDTWTVRAKKGQPQSQLGAYNYSVTGLWAKKLVNWKFVLRESSHSLEQYPWPEMRLGDLYLMYAEALNEVGRGDDAIEWLDLIRARAGLAGVKESWTNYSVNRNKFSTKQGLRSIIQQERSIELAFEGQRFWDLRRWKTADVVLNQSIQGWTISQEGAVGYYRPRLLYSQRFIAPRDYLWPLRQDELIVNTNLVQNPGW</sequence>
<evidence type="ECO:0000256" key="4">
    <source>
        <dbReference type="ARBA" id="ARBA00023136"/>
    </source>
</evidence>
<keyword evidence="5" id="KW-0998">Cell outer membrane</keyword>
<comment type="subcellular location">
    <subcellularLocation>
        <location evidence="1">Cell outer membrane</location>
    </subcellularLocation>
</comment>
<evidence type="ECO:0000259" key="8">
    <source>
        <dbReference type="Pfam" id="PF14322"/>
    </source>
</evidence>
<dbReference type="SUPFAM" id="SSF48452">
    <property type="entry name" value="TPR-like"/>
    <property type="match status" value="1"/>
</dbReference>
<organism evidence="9 10">
    <name type="scientific">Arcticibacter tournemirensis</name>
    <dbReference type="NCBI Taxonomy" id="699437"/>
    <lineage>
        <taxon>Bacteria</taxon>
        <taxon>Pseudomonadati</taxon>
        <taxon>Bacteroidota</taxon>
        <taxon>Sphingobacteriia</taxon>
        <taxon>Sphingobacteriales</taxon>
        <taxon>Sphingobacteriaceae</taxon>
        <taxon>Arcticibacter</taxon>
    </lineage>
</organism>
<evidence type="ECO:0000256" key="3">
    <source>
        <dbReference type="ARBA" id="ARBA00022729"/>
    </source>
</evidence>
<feature type="chain" id="PRO_5020368763" evidence="6">
    <location>
        <begin position="22"/>
        <end position="635"/>
    </location>
</feature>
<evidence type="ECO:0000256" key="6">
    <source>
        <dbReference type="SAM" id="SignalP"/>
    </source>
</evidence>
<protein>
    <submittedName>
        <fullName evidence="9">RagB/SusD family nutrient uptake outer membrane protein</fullName>
    </submittedName>
</protein>
<feature type="domain" description="RagB/SusD" evidence="7">
    <location>
        <begin position="348"/>
        <end position="635"/>
    </location>
</feature>
<dbReference type="PROSITE" id="PS51257">
    <property type="entry name" value="PROKAR_LIPOPROTEIN"/>
    <property type="match status" value="1"/>
</dbReference>
<dbReference type="InterPro" id="IPR033985">
    <property type="entry name" value="SusD-like_N"/>
</dbReference>
<dbReference type="GO" id="GO:0009279">
    <property type="term" value="C:cell outer membrane"/>
    <property type="evidence" value="ECO:0007669"/>
    <property type="project" value="UniProtKB-SubCell"/>
</dbReference>
<dbReference type="EMBL" id="RXOC01000005">
    <property type="protein sequence ID" value="RXF70158.1"/>
    <property type="molecule type" value="Genomic_DNA"/>
</dbReference>
<dbReference type="InterPro" id="IPR011990">
    <property type="entry name" value="TPR-like_helical_dom_sf"/>
</dbReference>
<accession>A0A4Q0MA84</accession>
<evidence type="ECO:0000256" key="1">
    <source>
        <dbReference type="ARBA" id="ARBA00004442"/>
    </source>
</evidence>
<reference evidence="9 10" key="1">
    <citation type="submission" date="2018-12" db="EMBL/GenBank/DDBJ databases">
        <title>The Draft Genome Sequence of the Soil Bacterium Pedobacter tournemirensis R1.</title>
        <authorList>
            <person name="He J."/>
        </authorList>
    </citation>
    <scope>NUCLEOTIDE SEQUENCE [LARGE SCALE GENOMIC DNA]</scope>
    <source>
        <strain evidence="9 10">R1</strain>
    </source>
</reference>
<keyword evidence="4" id="KW-0472">Membrane</keyword>
<feature type="signal peptide" evidence="6">
    <location>
        <begin position="1"/>
        <end position="21"/>
    </location>
</feature>
<dbReference type="Gene3D" id="1.25.40.390">
    <property type="match status" value="1"/>
</dbReference>
<proteinExistence type="inferred from homology"/>
<comment type="caution">
    <text evidence="9">The sequence shown here is derived from an EMBL/GenBank/DDBJ whole genome shotgun (WGS) entry which is preliminary data.</text>
</comment>
<evidence type="ECO:0000259" key="7">
    <source>
        <dbReference type="Pfam" id="PF07980"/>
    </source>
</evidence>